<evidence type="ECO:0000313" key="7">
    <source>
        <dbReference type="Proteomes" id="UP000836841"/>
    </source>
</evidence>
<reference evidence="6 7" key="1">
    <citation type="submission" date="2022-03" db="EMBL/GenBank/DDBJ databases">
        <authorList>
            <person name="Nunn A."/>
            <person name="Chopra R."/>
            <person name="Nunn A."/>
            <person name="Contreras Garrido A."/>
        </authorList>
    </citation>
    <scope>NUCLEOTIDE SEQUENCE [LARGE SCALE GENOMIC DNA]</scope>
</reference>
<dbReference type="Proteomes" id="UP000836841">
    <property type="component" value="Unassembled WGS sequence"/>
</dbReference>
<comment type="caution">
    <text evidence="6">The sequence shown here is derived from an EMBL/GenBank/DDBJ whole genome shotgun (WGS) entry which is preliminary data.</text>
</comment>
<dbReference type="InterPro" id="IPR019775">
    <property type="entry name" value="WD40_repeat_CS"/>
</dbReference>
<comment type="subcellular location">
    <subcellularLocation>
        <location evidence="1">Cytoplasmic vesicle membrane</location>
    </subcellularLocation>
</comment>
<dbReference type="GO" id="GO:0006891">
    <property type="term" value="P:intra-Golgi vesicle-mediated transport"/>
    <property type="evidence" value="ECO:0007669"/>
    <property type="project" value="TreeGrafter"/>
</dbReference>
<dbReference type="PROSITE" id="PS00678">
    <property type="entry name" value="WD_REPEATS_1"/>
    <property type="match status" value="1"/>
</dbReference>
<dbReference type="PANTHER" id="PTHR19876:SF76">
    <property type="entry name" value="WD40_YVTN REPEAT-LIKE-CONTAINING DOMAIN-CONTAINING PROTEIN-RELATED"/>
    <property type="match status" value="1"/>
</dbReference>
<gene>
    <name evidence="6" type="ORF">TAV2_LOCUS26133</name>
</gene>
<dbReference type="PROSITE" id="PS50294">
    <property type="entry name" value="WD_REPEATS_REGION"/>
    <property type="match status" value="4"/>
</dbReference>
<dbReference type="InterPro" id="IPR015943">
    <property type="entry name" value="WD40/YVTN_repeat-like_dom_sf"/>
</dbReference>
<sequence>MSSAFPSALTMDSSKSAFRNSVYLELPLTSTGEINPCHRLTSYTFVFSVRSAKFVVRKQWIVVGADDKFLRVYDYNSGEKVKEFEAHVDYIRCLAVHPTLPYVLSASDDKLIKLWDWEKDWTCTRIFQGHSHYVMHVGLNPRDAHTFASASLDCTVKVWDIGSQDPNFTLEGHSSGVNCVEFIADSAGKTYVISGSDDRTAKMWDSETRTCVQTLEGHENNVTTVCVHPGAPIIVTGSEDETICFWNATTYR</sequence>
<dbReference type="GO" id="GO:0006890">
    <property type="term" value="P:retrograde vesicle-mediated transport, Golgi to endoplasmic reticulum"/>
    <property type="evidence" value="ECO:0007669"/>
    <property type="project" value="TreeGrafter"/>
</dbReference>
<evidence type="ECO:0000256" key="1">
    <source>
        <dbReference type="ARBA" id="ARBA00004156"/>
    </source>
</evidence>
<evidence type="ECO:0000256" key="3">
    <source>
        <dbReference type="ARBA" id="ARBA00022737"/>
    </source>
</evidence>
<dbReference type="CDD" id="cd00200">
    <property type="entry name" value="WD40"/>
    <property type="match status" value="1"/>
</dbReference>
<dbReference type="AlphaFoldDB" id="A0AAU9T7K2"/>
<organism evidence="6 7">
    <name type="scientific">Thlaspi arvense</name>
    <name type="common">Field penny-cress</name>
    <dbReference type="NCBI Taxonomy" id="13288"/>
    <lineage>
        <taxon>Eukaryota</taxon>
        <taxon>Viridiplantae</taxon>
        <taxon>Streptophyta</taxon>
        <taxon>Embryophyta</taxon>
        <taxon>Tracheophyta</taxon>
        <taxon>Spermatophyta</taxon>
        <taxon>Magnoliopsida</taxon>
        <taxon>eudicotyledons</taxon>
        <taxon>Gunneridae</taxon>
        <taxon>Pentapetalae</taxon>
        <taxon>rosids</taxon>
        <taxon>malvids</taxon>
        <taxon>Brassicales</taxon>
        <taxon>Brassicaceae</taxon>
        <taxon>Thlaspideae</taxon>
        <taxon>Thlaspi</taxon>
    </lineage>
</organism>
<evidence type="ECO:0000256" key="5">
    <source>
        <dbReference type="PROSITE-ProRule" id="PRU00221"/>
    </source>
</evidence>
<keyword evidence="3" id="KW-0677">Repeat</keyword>
<keyword evidence="7" id="KW-1185">Reference proteome</keyword>
<proteinExistence type="predicted"/>
<accession>A0AAU9T7K2</accession>
<evidence type="ECO:0000313" key="6">
    <source>
        <dbReference type="EMBL" id="CAH2080427.1"/>
    </source>
</evidence>
<protein>
    <submittedName>
        <fullName evidence="6">Uncharacterized protein</fullName>
    </submittedName>
</protein>
<evidence type="ECO:0000256" key="4">
    <source>
        <dbReference type="ARBA" id="ARBA00023329"/>
    </source>
</evidence>
<feature type="repeat" description="WD" evidence="5">
    <location>
        <begin position="84"/>
        <end position="116"/>
    </location>
</feature>
<dbReference type="InterPro" id="IPR001680">
    <property type="entry name" value="WD40_rpt"/>
</dbReference>
<dbReference type="EMBL" id="CAJVSB020000894">
    <property type="protein sequence ID" value="CAH2080427.1"/>
    <property type="molecule type" value="Genomic_DNA"/>
</dbReference>
<dbReference type="SMART" id="SM00320">
    <property type="entry name" value="WD40"/>
    <property type="match status" value="5"/>
</dbReference>
<dbReference type="PANTHER" id="PTHR19876">
    <property type="entry name" value="COATOMER"/>
    <property type="match status" value="1"/>
</dbReference>
<evidence type="ECO:0000256" key="2">
    <source>
        <dbReference type="ARBA" id="ARBA00022574"/>
    </source>
</evidence>
<dbReference type="GO" id="GO:0030126">
    <property type="term" value="C:COPI vesicle coat"/>
    <property type="evidence" value="ECO:0007669"/>
    <property type="project" value="TreeGrafter"/>
</dbReference>
<keyword evidence="2 5" id="KW-0853">WD repeat</keyword>
<dbReference type="PROSITE" id="PS50082">
    <property type="entry name" value="WD_REPEATS_2"/>
    <property type="match status" value="4"/>
</dbReference>
<feature type="repeat" description="WD" evidence="5">
    <location>
        <begin position="127"/>
        <end position="169"/>
    </location>
</feature>
<name>A0AAU9T7K2_THLAR</name>
<dbReference type="InterPro" id="IPR050844">
    <property type="entry name" value="Coatomer_complex_subunit"/>
</dbReference>
<dbReference type="PRINTS" id="PR00320">
    <property type="entry name" value="GPROTEINBRPT"/>
</dbReference>
<dbReference type="GO" id="GO:0006888">
    <property type="term" value="P:endoplasmic reticulum to Golgi vesicle-mediated transport"/>
    <property type="evidence" value="ECO:0007669"/>
    <property type="project" value="TreeGrafter"/>
</dbReference>
<dbReference type="SUPFAM" id="SSF50978">
    <property type="entry name" value="WD40 repeat-like"/>
    <property type="match status" value="1"/>
</dbReference>
<feature type="repeat" description="WD" evidence="5">
    <location>
        <begin position="215"/>
        <end position="252"/>
    </location>
</feature>
<dbReference type="GO" id="GO:0006886">
    <property type="term" value="P:intracellular protein transport"/>
    <property type="evidence" value="ECO:0007669"/>
    <property type="project" value="TreeGrafter"/>
</dbReference>
<keyword evidence="4" id="KW-0968">Cytoplasmic vesicle</keyword>
<dbReference type="InterPro" id="IPR036322">
    <property type="entry name" value="WD40_repeat_dom_sf"/>
</dbReference>
<dbReference type="Pfam" id="PF00400">
    <property type="entry name" value="WD40"/>
    <property type="match status" value="5"/>
</dbReference>
<dbReference type="Gene3D" id="2.130.10.10">
    <property type="entry name" value="YVTN repeat-like/Quinoprotein amine dehydrogenase"/>
    <property type="match status" value="1"/>
</dbReference>
<feature type="repeat" description="WD" evidence="5">
    <location>
        <begin position="170"/>
        <end position="214"/>
    </location>
</feature>
<dbReference type="InterPro" id="IPR020472">
    <property type="entry name" value="WD40_PAC1"/>
</dbReference>